<organism evidence="1 2">
    <name type="scientific">Solanum commersonii</name>
    <name type="common">Commerson's wild potato</name>
    <name type="synonym">Commerson's nightshade</name>
    <dbReference type="NCBI Taxonomy" id="4109"/>
    <lineage>
        <taxon>Eukaryota</taxon>
        <taxon>Viridiplantae</taxon>
        <taxon>Streptophyta</taxon>
        <taxon>Embryophyta</taxon>
        <taxon>Tracheophyta</taxon>
        <taxon>Spermatophyta</taxon>
        <taxon>Magnoliopsida</taxon>
        <taxon>eudicotyledons</taxon>
        <taxon>Gunneridae</taxon>
        <taxon>Pentapetalae</taxon>
        <taxon>asterids</taxon>
        <taxon>lamiids</taxon>
        <taxon>Solanales</taxon>
        <taxon>Solanaceae</taxon>
        <taxon>Solanoideae</taxon>
        <taxon>Solaneae</taxon>
        <taxon>Solanum</taxon>
    </lineage>
</organism>
<evidence type="ECO:0000313" key="1">
    <source>
        <dbReference type="EMBL" id="KAG5632263.1"/>
    </source>
</evidence>
<sequence length="137" mass="15984">MVGSLSASTISTNCAKYLEFEAKHGHYLAKRNKRAKKTKKRRPEDRLMHLEKIKSAMKRSSRRVVVQFCKAVLYHPMIQNAKKLKAKAKSWWLLGCRGFNSREGILGLFPYIHLERVNGLRHRLFVKVVTRCSRETE</sequence>
<dbReference type="EMBL" id="JACXVP010000001">
    <property type="protein sequence ID" value="KAG5632263.1"/>
    <property type="molecule type" value="Genomic_DNA"/>
</dbReference>
<name>A0A9J6B761_SOLCO</name>
<dbReference type="Proteomes" id="UP000824120">
    <property type="component" value="Chromosome 1"/>
</dbReference>
<accession>A0A9J6B761</accession>
<reference evidence="1 2" key="1">
    <citation type="submission" date="2020-09" db="EMBL/GenBank/DDBJ databases">
        <title>De no assembly of potato wild relative species, Solanum commersonii.</title>
        <authorList>
            <person name="Cho K."/>
        </authorList>
    </citation>
    <scope>NUCLEOTIDE SEQUENCE [LARGE SCALE GENOMIC DNA]</scope>
    <source>
        <strain evidence="1">LZ3.2</strain>
        <tissue evidence="1">Leaf</tissue>
    </source>
</reference>
<protein>
    <submittedName>
        <fullName evidence="1">Uncharacterized protein</fullName>
    </submittedName>
</protein>
<gene>
    <name evidence="1" type="ORF">H5410_003980</name>
</gene>
<proteinExistence type="predicted"/>
<keyword evidence="2" id="KW-1185">Reference proteome</keyword>
<comment type="caution">
    <text evidence="1">The sequence shown here is derived from an EMBL/GenBank/DDBJ whole genome shotgun (WGS) entry which is preliminary data.</text>
</comment>
<dbReference type="AlphaFoldDB" id="A0A9J6B761"/>
<evidence type="ECO:0000313" key="2">
    <source>
        <dbReference type="Proteomes" id="UP000824120"/>
    </source>
</evidence>